<dbReference type="SUPFAM" id="SSF52129">
    <property type="entry name" value="Caspase-like"/>
    <property type="match status" value="1"/>
</dbReference>
<dbReference type="GO" id="GO:0004197">
    <property type="term" value="F:cysteine-type endopeptidase activity"/>
    <property type="evidence" value="ECO:0007669"/>
    <property type="project" value="InterPro"/>
</dbReference>
<dbReference type="AlphaFoldDB" id="A0A7X9RZF6"/>
<dbReference type="InterPro" id="IPR029030">
    <property type="entry name" value="Caspase-like_dom_sf"/>
</dbReference>
<evidence type="ECO:0000259" key="1">
    <source>
        <dbReference type="Pfam" id="PF00656"/>
    </source>
</evidence>
<dbReference type="Proteomes" id="UP000576082">
    <property type="component" value="Unassembled WGS sequence"/>
</dbReference>
<reference evidence="2 3" key="1">
    <citation type="submission" date="2020-04" db="EMBL/GenBank/DDBJ databases">
        <title>Flammeovirga sp. SR4, a novel species isolated from seawater.</title>
        <authorList>
            <person name="Wang X."/>
        </authorList>
    </citation>
    <scope>NUCLEOTIDE SEQUENCE [LARGE SCALE GENOMIC DNA]</scope>
    <source>
        <strain evidence="2 3">ATCC 23126</strain>
    </source>
</reference>
<evidence type="ECO:0000313" key="2">
    <source>
        <dbReference type="EMBL" id="NME71528.1"/>
    </source>
</evidence>
<proteinExistence type="predicted"/>
<dbReference type="Pfam" id="PF00656">
    <property type="entry name" value="Peptidase_C14"/>
    <property type="match status" value="1"/>
</dbReference>
<dbReference type="GO" id="GO:0006508">
    <property type="term" value="P:proteolysis"/>
    <property type="evidence" value="ECO:0007669"/>
    <property type="project" value="InterPro"/>
</dbReference>
<dbReference type="PANTHER" id="PTHR22576">
    <property type="entry name" value="MUCOSA ASSOCIATED LYMPHOID TISSUE LYMPHOMA TRANSLOCATION PROTEIN 1/PARACASPASE"/>
    <property type="match status" value="1"/>
</dbReference>
<accession>A0A7X9RZF6</accession>
<dbReference type="Gene3D" id="1.25.40.10">
    <property type="entry name" value="Tetratricopeptide repeat domain"/>
    <property type="match status" value="1"/>
</dbReference>
<dbReference type="Gene3D" id="3.40.50.1460">
    <property type="match status" value="1"/>
</dbReference>
<organism evidence="2 3">
    <name type="scientific">Flammeovirga aprica JL-4</name>
    <dbReference type="NCBI Taxonomy" id="694437"/>
    <lineage>
        <taxon>Bacteria</taxon>
        <taxon>Pseudomonadati</taxon>
        <taxon>Bacteroidota</taxon>
        <taxon>Cytophagia</taxon>
        <taxon>Cytophagales</taxon>
        <taxon>Flammeovirgaceae</taxon>
        <taxon>Flammeovirga</taxon>
    </lineage>
</organism>
<dbReference type="RefSeq" id="WP_169659742.1">
    <property type="nucleotide sequence ID" value="NZ_JABANE010000102.1"/>
</dbReference>
<comment type="caution">
    <text evidence="2">The sequence shown here is derived from an EMBL/GenBank/DDBJ whole genome shotgun (WGS) entry which is preliminary data.</text>
</comment>
<dbReference type="InterPro" id="IPR052039">
    <property type="entry name" value="Caspase-related_regulators"/>
</dbReference>
<sequence>MNTIQQTLIIGLISLLSITTTFAQEQYRGGLRTNASTKKKLPVQSEAYALVVATDQYDNFEDLNNPIYDAKGVAEVLRNDYDFKVDLLLSPSKEELLDAVREYHNKLRKNDRFMLYLAGHGDYEDKYYEEGFLILKETKTRGMDPSLISYLPFHRLKALTENLPSQQALVVVDVCFGGAFNDKINKGRGVSSNQASISAEDFLRFQLEEKNRYVLSSGRLTAVADGKKGEHSPFAGAFINSLKGHKGDSIVTAGTVKYDLKTLPSHPILGSFSESVGNTEFVFKSKSLGTSTSTLMQRAIDKYMKYQMNLSKYKLDEPFLRKSKELETIAKIFDDAAVDEENIEAMFWKLIMENQHDQVEMTDSERDYFSKLVVTAFQQEQQEGIDTHLWQLATIQALGIRNFVDDSEIYTMFQRAMGKHKVKSFYFGGHFALRQGHLSKAYTYFKQGAKENDPFCQYELGKLKYENRDNWELDRSKEGYRIDLEKASDSGLQRATDYLLMMD</sequence>
<dbReference type="EMBL" id="JABANE010000102">
    <property type="protein sequence ID" value="NME71528.1"/>
    <property type="molecule type" value="Genomic_DNA"/>
</dbReference>
<evidence type="ECO:0000313" key="3">
    <source>
        <dbReference type="Proteomes" id="UP000576082"/>
    </source>
</evidence>
<dbReference type="InterPro" id="IPR011600">
    <property type="entry name" value="Pept_C14_caspase"/>
</dbReference>
<name>A0A7X9RZF6_9BACT</name>
<feature type="domain" description="Peptidase C14 caspase" evidence="1">
    <location>
        <begin position="48"/>
        <end position="246"/>
    </location>
</feature>
<dbReference type="PANTHER" id="PTHR22576:SF37">
    <property type="entry name" value="MUCOSA-ASSOCIATED LYMPHOID TISSUE LYMPHOMA TRANSLOCATION PROTEIN 1"/>
    <property type="match status" value="1"/>
</dbReference>
<dbReference type="SUPFAM" id="SSF81901">
    <property type="entry name" value="HCP-like"/>
    <property type="match status" value="1"/>
</dbReference>
<dbReference type="InterPro" id="IPR011990">
    <property type="entry name" value="TPR-like_helical_dom_sf"/>
</dbReference>
<gene>
    <name evidence="2" type="ORF">HHU12_26410</name>
</gene>
<protein>
    <submittedName>
        <fullName evidence="2">Caspase family protein</fullName>
    </submittedName>
</protein>
<keyword evidence="3" id="KW-1185">Reference proteome</keyword>